<dbReference type="InterPro" id="IPR018480">
    <property type="entry name" value="PNAcMuramoyl-5peptid_Trfase_CS"/>
</dbReference>
<feature type="transmembrane region" description="Helical" evidence="7">
    <location>
        <begin position="324"/>
        <end position="345"/>
    </location>
</feature>
<feature type="transmembrane region" description="Helical" evidence="7">
    <location>
        <begin position="120"/>
        <end position="137"/>
    </location>
</feature>
<evidence type="ECO:0000256" key="6">
    <source>
        <dbReference type="ARBA" id="ARBA00023136"/>
    </source>
</evidence>
<keyword evidence="3" id="KW-0808">Transferase</keyword>
<dbReference type="Pfam" id="PF00953">
    <property type="entry name" value="Glycos_transf_4"/>
    <property type="match status" value="1"/>
</dbReference>
<comment type="similarity">
    <text evidence="2">Belongs to the glycosyltransferase 4 family. MraY subfamily.</text>
</comment>
<evidence type="ECO:0000256" key="3">
    <source>
        <dbReference type="ARBA" id="ARBA00022679"/>
    </source>
</evidence>
<dbReference type="PANTHER" id="PTHR22926">
    <property type="entry name" value="PHOSPHO-N-ACETYLMURAMOYL-PENTAPEPTIDE-TRANSFERASE"/>
    <property type="match status" value="1"/>
</dbReference>
<sequence length="355" mass="38260">MIAVMIAAITALISSLLGSRFLIGFFRNRGKGQPILGKEDHGPDHHQSKAGTPTMGGLAIVGSAMLGWIIAHIRDGLAFSNQALIIWAGILAMAGMGLIDDVIKVNKGHNRGIFWKRKGYITFGLACLITWLLVAVVDISETISLTRFDWPGWSIPWWLWVLWTALMMWGATNAVNVTDGLDGLAGGSALFGFLAFTVIGYWSFRNPEIYGVLNHGTVNPLDLAVLSAAFAGACGGFLWWNAAPAKIFMGDVGALGIGAALGLLAVATNTHFLLPLICGVNVIEAGSVAIQMAVFKASGRTRRFFRMTPIHHHFELIGWPETTVIIRFWIIGGICVAASLALFIGDFTRISDALR</sequence>
<comment type="subcellular location">
    <subcellularLocation>
        <location evidence="1">Membrane</location>
        <topology evidence="1">Multi-pass membrane protein</topology>
    </subcellularLocation>
</comment>
<feature type="transmembrane region" description="Helical" evidence="7">
    <location>
        <begin position="79"/>
        <end position="99"/>
    </location>
</feature>
<name>A0A6J6BCU1_9ZZZZ</name>
<keyword evidence="6 7" id="KW-0472">Membrane</keyword>
<dbReference type="InterPro" id="IPR003524">
    <property type="entry name" value="PNAcMuramoyl-5peptid_Trfase"/>
</dbReference>
<feature type="transmembrane region" description="Helical" evidence="7">
    <location>
        <begin position="247"/>
        <end position="266"/>
    </location>
</feature>
<dbReference type="PANTHER" id="PTHR22926:SF5">
    <property type="entry name" value="PHOSPHO-N-ACETYLMURAMOYL-PENTAPEPTIDE-TRANSFERASE HOMOLOG"/>
    <property type="match status" value="1"/>
</dbReference>
<dbReference type="EMBL" id="CAEZSL010000031">
    <property type="protein sequence ID" value="CAB4537000.1"/>
    <property type="molecule type" value="Genomic_DNA"/>
</dbReference>
<dbReference type="GO" id="GO:0044038">
    <property type="term" value="P:cell wall macromolecule biosynthetic process"/>
    <property type="evidence" value="ECO:0007669"/>
    <property type="project" value="TreeGrafter"/>
</dbReference>
<evidence type="ECO:0000256" key="5">
    <source>
        <dbReference type="ARBA" id="ARBA00022989"/>
    </source>
</evidence>
<organism evidence="8">
    <name type="scientific">freshwater metagenome</name>
    <dbReference type="NCBI Taxonomy" id="449393"/>
    <lineage>
        <taxon>unclassified sequences</taxon>
        <taxon>metagenomes</taxon>
        <taxon>ecological metagenomes</taxon>
    </lineage>
</organism>
<evidence type="ECO:0000256" key="7">
    <source>
        <dbReference type="SAM" id="Phobius"/>
    </source>
</evidence>
<dbReference type="GO" id="GO:0005886">
    <property type="term" value="C:plasma membrane"/>
    <property type="evidence" value="ECO:0007669"/>
    <property type="project" value="TreeGrafter"/>
</dbReference>
<dbReference type="PROSITE" id="PS01347">
    <property type="entry name" value="MRAY_1"/>
    <property type="match status" value="1"/>
</dbReference>
<evidence type="ECO:0000313" key="9">
    <source>
        <dbReference type="EMBL" id="CAB4767071.1"/>
    </source>
</evidence>
<feature type="transmembrane region" description="Helical" evidence="7">
    <location>
        <begin position="184"/>
        <end position="203"/>
    </location>
</feature>
<evidence type="ECO:0000256" key="4">
    <source>
        <dbReference type="ARBA" id="ARBA00022692"/>
    </source>
</evidence>
<keyword evidence="5 7" id="KW-1133">Transmembrane helix</keyword>
<dbReference type="InterPro" id="IPR000715">
    <property type="entry name" value="Glycosyl_transferase_4"/>
</dbReference>
<gene>
    <name evidence="8" type="ORF">UFOPK1421_00422</name>
    <name evidence="9" type="ORF">UFOPK2921_00034</name>
</gene>
<dbReference type="GO" id="GO:0008963">
    <property type="term" value="F:phospho-N-acetylmuramoyl-pentapeptide-transferase activity"/>
    <property type="evidence" value="ECO:0007669"/>
    <property type="project" value="InterPro"/>
</dbReference>
<feature type="transmembrane region" description="Helical" evidence="7">
    <location>
        <begin position="55"/>
        <end position="73"/>
    </location>
</feature>
<dbReference type="HAMAP" id="MF_00038">
    <property type="entry name" value="MraY"/>
    <property type="match status" value="1"/>
</dbReference>
<accession>A0A6J6BCU1</accession>
<feature type="transmembrane region" description="Helical" evidence="7">
    <location>
        <begin position="157"/>
        <end position="177"/>
    </location>
</feature>
<evidence type="ECO:0000256" key="2">
    <source>
        <dbReference type="ARBA" id="ARBA00005583"/>
    </source>
</evidence>
<dbReference type="CDD" id="cd06852">
    <property type="entry name" value="GT_MraY"/>
    <property type="match status" value="1"/>
</dbReference>
<dbReference type="AlphaFoldDB" id="A0A6J6BCU1"/>
<protein>
    <submittedName>
        <fullName evidence="8">Unannotated protein</fullName>
    </submittedName>
</protein>
<dbReference type="GO" id="GO:0071555">
    <property type="term" value="P:cell wall organization"/>
    <property type="evidence" value="ECO:0007669"/>
    <property type="project" value="TreeGrafter"/>
</dbReference>
<keyword evidence="4 7" id="KW-0812">Transmembrane</keyword>
<reference evidence="8" key="1">
    <citation type="submission" date="2020-05" db="EMBL/GenBank/DDBJ databases">
        <authorList>
            <person name="Chiriac C."/>
            <person name="Salcher M."/>
            <person name="Ghai R."/>
            <person name="Kavagutti S V."/>
        </authorList>
    </citation>
    <scope>NUCLEOTIDE SEQUENCE</scope>
</reference>
<dbReference type="EMBL" id="CAEZZV010000002">
    <property type="protein sequence ID" value="CAB4767071.1"/>
    <property type="molecule type" value="Genomic_DNA"/>
</dbReference>
<feature type="transmembrane region" description="Helical" evidence="7">
    <location>
        <begin position="223"/>
        <end position="240"/>
    </location>
</feature>
<evidence type="ECO:0000313" key="8">
    <source>
        <dbReference type="EMBL" id="CAB4537000.1"/>
    </source>
</evidence>
<dbReference type="PROSITE" id="PS01348">
    <property type="entry name" value="MRAY_2"/>
    <property type="match status" value="1"/>
</dbReference>
<dbReference type="Pfam" id="PF10555">
    <property type="entry name" value="MraY_sig1"/>
    <property type="match status" value="1"/>
</dbReference>
<evidence type="ECO:0000256" key="1">
    <source>
        <dbReference type="ARBA" id="ARBA00004141"/>
    </source>
</evidence>
<dbReference type="NCBIfam" id="TIGR00445">
    <property type="entry name" value="mraY"/>
    <property type="match status" value="1"/>
</dbReference>
<proteinExistence type="inferred from homology"/>
<feature type="transmembrane region" description="Helical" evidence="7">
    <location>
        <begin position="6"/>
        <end position="26"/>
    </location>
</feature>
<feature type="transmembrane region" description="Helical" evidence="7">
    <location>
        <begin position="272"/>
        <end position="295"/>
    </location>
</feature>